<evidence type="ECO:0000256" key="1">
    <source>
        <dbReference type="SAM" id="SignalP"/>
    </source>
</evidence>
<proteinExistence type="predicted"/>
<keyword evidence="1" id="KW-0732">Signal</keyword>
<keyword evidence="3" id="KW-1185">Reference proteome</keyword>
<accession>A0AAE1K6N7</accession>
<dbReference type="EMBL" id="JAWQEG010003307">
    <property type="protein sequence ID" value="KAK3866946.1"/>
    <property type="molecule type" value="Genomic_DNA"/>
</dbReference>
<sequence>MRGVVLVVVVVATSCAMASAYLQGAALPLALGLFALNGLSNHGRYHGGYHGGHRGLGGGLGVGLGGGLGGGYGGGYGHGNPLLSLGVGKRSIRQVGEMTVDENLLLTTVTQLDPNGCILKLLCSLQSKPEEARTAQEANLVRMFSDNQDSLTSANAAFVYAAGVGREAQDVASCDKLFSKCLMEEEQLSRVLQQSWSCGEQALQ</sequence>
<dbReference type="AlphaFoldDB" id="A0AAE1K6N7"/>
<name>A0AAE1K6N7_PETCI</name>
<dbReference type="PROSITE" id="PS51257">
    <property type="entry name" value="PROKAR_LIPOPROTEIN"/>
    <property type="match status" value="1"/>
</dbReference>
<reference evidence="2" key="1">
    <citation type="submission" date="2023-10" db="EMBL/GenBank/DDBJ databases">
        <title>Genome assemblies of two species of porcelain crab, Petrolisthes cinctipes and Petrolisthes manimaculis (Anomura: Porcellanidae).</title>
        <authorList>
            <person name="Angst P."/>
        </authorList>
    </citation>
    <scope>NUCLEOTIDE SEQUENCE</scope>
    <source>
        <strain evidence="2">PB745_01</strain>
        <tissue evidence="2">Gill</tissue>
    </source>
</reference>
<gene>
    <name evidence="2" type="ORF">Pcinc_027550</name>
</gene>
<evidence type="ECO:0000313" key="3">
    <source>
        <dbReference type="Proteomes" id="UP001286313"/>
    </source>
</evidence>
<dbReference type="Proteomes" id="UP001286313">
    <property type="component" value="Unassembled WGS sequence"/>
</dbReference>
<feature type="chain" id="PRO_5042018667" evidence="1">
    <location>
        <begin position="21"/>
        <end position="204"/>
    </location>
</feature>
<feature type="signal peptide" evidence="1">
    <location>
        <begin position="1"/>
        <end position="20"/>
    </location>
</feature>
<organism evidence="2 3">
    <name type="scientific">Petrolisthes cinctipes</name>
    <name type="common">Flat porcelain crab</name>
    <dbReference type="NCBI Taxonomy" id="88211"/>
    <lineage>
        <taxon>Eukaryota</taxon>
        <taxon>Metazoa</taxon>
        <taxon>Ecdysozoa</taxon>
        <taxon>Arthropoda</taxon>
        <taxon>Crustacea</taxon>
        <taxon>Multicrustacea</taxon>
        <taxon>Malacostraca</taxon>
        <taxon>Eumalacostraca</taxon>
        <taxon>Eucarida</taxon>
        <taxon>Decapoda</taxon>
        <taxon>Pleocyemata</taxon>
        <taxon>Anomura</taxon>
        <taxon>Galatheoidea</taxon>
        <taxon>Porcellanidae</taxon>
        <taxon>Petrolisthes</taxon>
    </lineage>
</organism>
<evidence type="ECO:0000313" key="2">
    <source>
        <dbReference type="EMBL" id="KAK3866946.1"/>
    </source>
</evidence>
<protein>
    <submittedName>
        <fullName evidence="2">Uncharacterized protein</fullName>
    </submittedName>
</protein>
<comment type="caution">
    <text evidence="2">The sequence shown here is derived from an EMBL/GenBank/DDBJ whole genome shotgun (WGS) entry which is preliminary data.</text>
</comment>